<dbReference type="EMBL" id="VSRR010019432">
    <property type="protein sequence ID" value="MPC62220.1"/>
    <property type="molecule type" value="Genomic_DNA"/>
</dbReference>
<feature type="region of interest" description="Disordered" evidence="1">
    <location>
        <begin position="1"/>
        <end position="36"/>
    </location>
</feature>
<organism evidence="2 3">
    <name type="scientific">Portunus trituberculatus</name>
    <name type="common">Swimming crab</name>
    <name type="synonym">Neptunus trituberculatus</name>
    <dbReference type="NCBI Taxonomy" id="210409"/>
    <lineage>
        <taxon>Eukaryota</taxon>
        <taxon>Metazoa</taxon>
        <taxon>Ecdysozoa</taxon>
        <taxon>Arthropoda</taxon>
        <taxon>Crustacea</taxon>
        <taxon>Multicrustacea</taxon>
        <taxon>Malacostraca</taxon>
        <taxon>Eumalacostraca</taxon>
        <taxon>Eucarida</taxon>
        <taxon>Decapoda</taxon>
        <taxon>Pleocyemata</taxon>
        <taxon>Brachyura</taxon>
        <taxon>Eubrachyura</taxon>
        <taxon>Portunoidea</taxon>
        <taxon>Portunidae</taxon>
        <taxon>Portuninae</taxon>
        <taxon>Portunus</taxon>
    </lineage>
</organism>
<evidence type="ECO:0000256" key="1">
    <source>
        <dbReference type="SAM" id="MobiDB-lite"/>
    </source>
</evidence>
<accession>A0A5B7GQ23</accession>
<gene>
    <name evidence="2" type="ORF">E2C01_056303</name>
</gene>
<dbReference type="Proteomes" id="UP000324222">
    <property type="component" value="Unassembled WGS sequence"/>
</dbReference>
<feature type="compositionally biased region" description="Low complexity" evidence="1">
    <location>
        <begin position="7"/>
        <end position="30"/>
    </location>
</feature>
<sequence length="54" mass="5729">MAGTVRPLLLSTPLGGSTLVPRRPHAAASAPPSPASHIRCYANARPCVRRSPRR</sequence>
<reference evidence="2 3" key="1">
    <citation type="submission" date="2019-05" db="EMBL/GenBank/DDBJ databases">
        <title>Another draft genome of Portunus trituberculatus and its Hox gene families provides insights of decapod evolution.</title>
        <authorList>
            <person name="Jeong J.-H."/>
            <person name="Song I."/>
            <person name="Kim S."/>
            <person name="Choi T."/>
            <person name="Kim D."/>
            <person name="Ryu S."/>
            <person name="Kim W."/>
        </authorList>
    </citation>
    <scope>NUCLEOTIDE SEQUENCE [LARGE SCALE GENOMIC DNA]</scope>
    <source>
        <tissue evidence="2">Muscle</tissue>
    </source>
</reference>
<evidence type="ECO:0000313" key="3">
    <source>
        <dbReference type="Proteomes" id="UP000324222"/>
    </source>
</evidence>
<proteinExistence type="predicted"/>
<comment type="caution">
    <text evidence="2">The sequence shown here is derived from an EMBL/GenBank/DDBJ whole genome shotgun (WGS) entry which is preliminary data.</text>
</comment>
<evidence type="ECO:0000313" key="2">
    <source>
        <dbReference type="EMBL" id="MPC62220.1"/>
    </source>
</evidence>
<keyword evidence="3" id="KW-1185">Reference proteome</keyword>
<dbReference type="AlphaFoldDB" id="A0A5B7GQ23"/>
<name>A0A5B7GQ23_PORTR</name>
<protein>
    <submittedName>
        <fullName evidence="2">Uncharacterized protein</fullName>
    </submittedName>
</protein>